<dbReference type="PATRIC" id="fig|263475.3.peg.3719"/>
<evidence type="ECO:0000313" key="2">
    <source>
        <dbReference type="Proteomes" id="UP000036867"/>
    </source>
</evidence>
<dbReference type="InterPro" id="IPR023393">
    <property type="entry name" value="START-like_dom_sf"/>
</dbReference>
<dbReference type="Proteomes" id="UP000036867">
    <property type="component" value="Unassembled WGS sequence"/>
</dbReference>
<name>A0A0M0LDZ2_9BACL</name>
<dbReference type="RefSeq" id="WP_038190892.1">
    <property type="nucleotide sequence ID" value="NZ_CP063302.1"/>
</dbReference>
<dbReference type="OrthoDB" id="2374625at2"/>
<dbReference type="SUPFAM" id="SSF55961">
    <property type="entry name" value="Bet v1-like"/>
    <property type="match status" value="1"/>
</dbReference>
<protein>
    <submittedName>
        <fullName evidence="1">Carbon monoxide dehydrogenase</fullName>
    </submittedName>
</protein>
<dbReference type="CDD" id="cd07812">
    <property type="entry name" value="SRPBCC"/>
    <property type="match status" value="1"/>
</dbReference>
<dbReference type="AlphaFoldDB" id="A0A0M0LDZ2"/>
<keyword evidence="2" id="KW-1185">Reference proteome</keyword>
<reference evidence="2" key="1">
    <citation type="submission" date="2015-08" db="EMBL/GenBank/DDBJ databases">
        <title>Fjat-10028 dsm 16317.</title>
        <authorList>
            <person name="Liu B."/>
            <person name="Wang J."/>
            <person name="Zhu Y."/>
            <person name="Liu G."/>
            <person name="Chen Q."/>
            <person name="Chen Z."/>
            <person name="Lan J."/>
            <person name="Che J."/>
            <person name="Ge C."/>
            <person name="Shi H."/>
            <person name="Pan Z."/>
            <person name="Liu X."/>
        </authorList>
    </citation>
    <scope>NUCLEOTIDE SEQUENCE [LARGE SCALE GENOMIC DNA]</scope>
    <source>
        <strain evidence="2">DSM 16317</strain>
    </source>
</reference>
<dbReference type="GeneID" id="301136875"/>
<dbReference type="Gene3D" id="3.30.530.20">
    <property type="match status" value="1"/>
</dbReference>
<dbReference type="EMBL" id="LILB01000005">
    <property type="protein sequence ID" value="KOO49166.1"/>
    <property type="molecule type" value="Genomic_DNA"/>
</dbReference>
<gene>
    <name evidence="1" type="ORF">AMD00_12320</name>
</gene>
<dbReference type="Pfam" id="PF10604">
    <property type="entry name" value="Polyketide_cyc2"/>
    <property type="match status" value="1"/>
</dbReference>
<dbReference type="InterPro" id="IPR019587">
    <property type="entry name" value="Polyketide_cyclase/dehydratase"/>
</dbReference>
<proteinExistence type="predicted"/>
<evidence type="ECO:0000313" key="1">
    <source>
        <dbReference type="EMBL" id="KOO49166.1"/>
    </source>
</evidence>
<comment type="caution">
    <text evidence="1">The sequence shown here is derived from an EMBL/GenBank/DDBJ whole genome shotgun (WGS) entry which is preliminary data.</text>
</comment>
<organism evidence="1 2">
    <name type="scientific">Viridibacillus arvi</name>
    <dbReference type="NCBI Taxonomy" id="263475"/>
    <lineage>
        <taxon>Bacteria</taxon>
        <taxon>Bacillati</taxon>
        <taxon>Bacillota</taxon>
        <taxon>Bacilli</taxon>
        <taxon>Bacillales</taxon>
        <taxon>Caryophanaceae</taxon>
        <taxon>Viridibacillus</taxon>
    </lineage>
</organism>
<sequence length="148" mass="16388">MATASHAVEIPLPATEVWDFVSNMEKWATLVPGYREHEIINDRQSTWTFAGNVGVLKKTVKVQIDIIDWIEPTKITFNLIGLTDKFTGNGYFEATALEAEKTEMVGFLEVNAGGLVAPVLNPVFKAVLPKATTMLTERVANKIRLVQV</sequence>
<accession>A0A0M0LDZ2</accession>